<name>A0AB38PFY1_STAHA</name>
<evidence type="ECO:0000313" key="1">
    <source>
        <dbReference type="EMBL" id="TRL78048.1"/>
    </source>
</evidence>
<accession>A0AB38PFY1</accession>
<comment type="caution">
    <text evidence="1">The sequence shown here is derived from an EMBL/GenBank/DDBJ whole genome shotgun (WGS) entry which is preliminary data.</text>
</comment>
<evidence type="ECO:0000313" key="2">
    <source>
        <dbReference type="Proteomes" id="UP000316594"/>
    </source>
</evidence>
<organism evidence="1 2">
    <name type="scientific">Staphylococcus haemolyticus</name>
    <dbReference type="NCBI Taxonomy" id="1283"/>
    <lineage>
        <taxon>Bacteria</taxon>
        <taxon>Bacillati</taxon>
        <taxon>Bacillota</taxon>
        <taxon>Bacilli</taxon>
        <taxon>Bacillales</taxon>
        <taxon>Staphylococcaceae</taxon>
        <taxon>Staphylococcus</taxon>
    </lineage>
</organism>
<gene>
    <name evidence="1" type="ORF">FNL11_04835</name>
</gene>
<dbReference type="AlphaFoldDB" id="A0AB38PFY1"/>
<proteinExistence type="predicted"/>
<dbReference type="InterPro" id="IPR006523">
    <property type="entry name" value="RinA"/>
</dbReference>
<dbReference type="NCBIfam" id="TIGR01636">
    <property type="entry name" value="phage_rinA"/>
    <property type="match status" value="1"/>
</dbReference>
<sequence>MTLRRSTQIYLESELSNYKYIDKDIARVREEVLNPWQPTDTNIGGEHVHSNISVTEIKATRVVNDRRLSQLARMKSAIEVVYHSSTPEVQKLMELYYFKKPRTLNLTGVAQEICVSKSTAYDLRKDLLTRLADELGIIH</sequence>
<protein>
    <submittedName>
        <fullName evidence="1">Transcriptional regulator</fullName>
    </submittedName>
</protein>
<dbReference type="Proteomes" id="UP000316594">
    <property type="component" value="Unassembled WGS sequence"/>
</dbReference>
<dbReference type="RefSeq" id="WP_037570310.1">
    <property type="nucleotide sequence ID" value="NZ_CAJCFW010000007.1"/>
</dbReference>
<dbReference type="EMBL" id="VJMP01000003">
    <property type="protein sequence ID" value="TRL78048.1"/>
    <property type="molecule type" value="Genomic_DNA"/>
</dbReference>
<reference evidence="1 2" key="1">
    <citation type="submission" date="2019-07" db="EMBL/GenBank/DDBJ databases">
        <title>Genome Sequencing and Assembly of Staphylococcus haemolyticus SDA2.</title>
        <authorList>
            <person name="Emmons C.B."/>
            <person name="Park C."/>
            <person name="Sevigny J.L."/>
            <person name="Andam C."/>
        </authorList>
    </citation>
    <scope>NUCLEOTIDE SEQUENCE [LARGE SCALE GENOMIC DNA]</scope>
    <source>
        <strain evidence="1 2">SDA2</strain>
    </source>
</reference>